<evidence type="ECO:0000313" key="7">
    <source>
        <dbReference type="Proteomes" id="UP000323708"/>
    </source>
</evidence>
<evidence type="ECO:0000259" key="4">
    <source>
        <dbReference type="SMART" id="SM00062"/>
    </source>
</evidence>
<dbReference type="EMBL" id="VTUX01000007">
    <property type="protein sequence ID" value="KAA1189698.1"/>
    <property type="molecule type" value="Genomic_DNA"/>
</dbReference>
<dbReference type="Gene3D" id="3.40.190.10">
    <property type="entry name" value="Periplasmic binding protein-like II"/>
    <property type="match status" value="2"/>
</dbReference>
<evidence type="ECO:0000256" key="1">
    <source>
        <dbReference type="ARBA" id="ARBA00010333"/>
    </source>
</evidence>
<dbReference type="RefSeq" id="WP_149612308.1">
    <property type="nucleotide sequence ID" value="NZ_VTUX01000007.1"/>
</dbReference>
<evidence type="ECO:0000313" key="6">
    <source>
        <dbReference type="EMBL" id="KAA1189698.1"/>
    </source>
</evidence>
<dbReference type="Pfam" id="PF00497">
    <property type="entry name" value="SBP_bac_3"/>
    <property type="match status" value="1"/>
</dbReference>
<name>A0A5B0WT97_9GAMM</name>
<keyword evidence="2 3" id="KW-0732">Signal</keyword>
<dbReference type="GO" id="GO:0015276">
    <property type="term" value="F:ligand-gated monoatomic ion channel activity"/>
    <property type="evidence" value="ECO:0007669"/>
    <property type="project" value="InterPro"/>
</dbReference>
<dbReference type="Proteomes" id="UP000323708">
    <property type="component" value="Unassembled WGS sequence"/>
</dbReference>
<feature type="chain" id="PRO_5022733190" evidence="3">
    <location>
        <begin position="25"/>
        <end position="267"/>
    </location>
</feature>
<dbReference type="SMART" id="SM00079">
    <property type="entry name" value="PBPe"/>
    <property type="match status" value="1"/>
</dbReference>
<comment type="similarity">
    <text evidence="1">Belongs to the bacterial solute-binding protein 3 family.</text>
</comment>
<keyword evidence="7" id="KW-1185">Reference proteome</keyword>
<dbReference type="PANTHER" id="PTHR35936:SF17">
    <property type="entry name" value="ARGININE-BINDING EXTRACELLULAR PROTEIN ARTP"/>
    <property type="match status" value="1"/>
</dbReference>
<protein>
    <submittedName>
        <fullName evidence="6">Transporter substrate-binding domain-containing protein</fullName>
    </submittedName>
</protein>
<reference evidence="6 7" key="1">
    <citation type="submission" date="2019-09" db="EMBL/GenBank/DDBJ databases">
        <authorList>
            <person name="Chen X.-Y."/>
        </authorList>
    </citation>
    <scope>NUCLEOTIDE SEQUENCE [LARGE SCALE GENOMIC DNA]</scope>
    <source>
        <strain evidence="6 7">NY5</strain>
    </source>
</reference>
<dbReference type="SMART" id="SM00062">
    <property type="entry name" value="PBPb"/>
    <property type="match status" value="1"/>
</dbReference>
<dbReference type="PANTHER" id="PTHR35936">
    <property type="entry name" value="MEMBRANE-BOUND LYTIC MUREIN TRANSGLYCOSYLASE F"/>
    <property type="match status" value="1"/>
</dbReference>
<dbReference type="PROSITE" id="PS51257">
    <property type="entry name" value="PROKAR_LIPOPROTEIN"/>
    <property type="match status" value="1"/>
</dbReference>
<evidence type="ECO:0000256" key="3">
    <source>
        <dbReference type="SAM" id="SignalP"/>
    </source>
</evidence>
<dbReference type="InterPro" id="IPR001320">
    <property type="entry name" value="Iontro_rcpt_C"/>
</dbReference>
<dbReference type="SUPFAM" id="SSF53850">
    <property type="entry name" value="Periplasmic binding protein-like II"/>
    <property type="match status" value="1"/>
</dbReference>
<feature type="signal peptide" evidence="3">
    <location>
        <begin position="1"/>
        <end position="24"/>
    </location>
</feature>
<comment type="caution">
    <text evidence="6">The sequence shown here is derived from an EMBL/GenBank/DDBJ whole genome shotgun (WGS) entry which is preliminary data.</text>
</comment>
<gene>
    <name evidence="6" type="ORF">F0M18_15225</name>
</gene>
<dbReference type="AlphaFoldDB" id="A0A5B0WT97"/>
<organism evidence="6 7">
    <name type="scientific">Pseudohalioglobus sediminis</name>
    <dbReference type="NCBI Taxonomy" id="2606449"/>
    <lineage>
        <taxon>Bacteria</taxon>
        <taxon>Pseudomonadati</taxon>
        <taxon>Pseudomonadota</taxon>
        <taxon>Gammaproteobacteria</taxon>
        <taxon>Cellvibrionales</taxon>
        <taxon>Halieaceae</taxon>
        <taxon>Pseudohalioglobus</taxon>
    </lineage>
</organism>
<feature type="domain" description="Solute-binding protein family 3/N-terminal" evidence="4">
    <location>
        <begin position="36"/>
        <end position="260"/>
    </location>
</feature>
<dbReference type="GO" id="GO:0016020">
    <property type="term" value="C:membrane"/>
    <property type="evidence" value="ECO:0007669"/>
    <property type="project" value="InterPro"/>
</dbReference>
<feature type="domain" description="Ionotropic glutamate receptor C-terminal" evidence="5">
    <location>
        <begin position="36"/>
        <end position="259"/>
    </location>
</feature>
<sequence>MHKFFRPFLLGVGLLLACAQLASAGETLQRIIDFKVLKVGMSADQPPMTALNKQGGVMGYDVDLARAMARAMRVQLDIKVIPFGGLLEALEKGEVDMVISNISITPERTESAYFVGPYMMAGKSILTRDSVLAEAKDSGALNREDLKLAALKNSTSAIFVRENLPDAQLIEVASNDDGVSGLIKGDFDAMLADMATCKLAVLRHPDAGLVTLKEPLTIEPVGIAISGDDPQFKNLVDNYLEAYAKTGILGKLREKWFEQGDWVGALP</sequence>
<evidence type="ECO:0000256" key="2">
    <source>
        <dbReference type="ARBA" id="ARBA00022729"/>
    </source>
</evidence>
<dbReference type="InterPro" id="IPR001638">
    <property type="entry name" value="Solute-binding_3/MltF_N"/>
</dbReference>
<accession>A0A5B0WT97</accession>
<evidence type="ECO:0000259" key="5">
    <source>
        <dbReference type="SMART" id="SM00079"/>
    </source>
</evidence>
<proteinExistence type="inferred from homology"/>